<sequence length="79" mass="8848">MPVTQLRGYDSADLTDPRRQGLELHRAVPAWVTDHGCDSPTEEVRKNTKYGSSRVLEENGRLLTWPAGWFAALSPVNPE</sequence>
<accession>A0ABP7V6A1</accession>
<organism evidence="1 2">
    <name type="scientific">Streptomyces shaanxiensis</name>
    <dbReference type="NCBI Taxonomy" id="653357"/>
    <lineage>
        <taxon>Bacteria</taxon>
        <taxon>Bacillati</taxon>
        <taxon>Actinomycetota</taxon>
        <taxon>Actinomycetes</taxon>
        <taxon>Kitasatosporales</taxon>
        <taxon>Streptomycetaceae</taxon>
        <taxon>Streptomyces</taxon>
    </lineage>
</organism>
<proteinExistence type="predicted"/>
<keyword evidence="2" id="KW-1185">Reference proteome</keyword>
<evidence type="ECO:0000313" key="1">
    <source>
        <dbReference type="EMBL" id="GAA4060067.1"/>
    </source>
</evidence>
<evidence type="ECO:0000313" key="2">
    <source>
        <dbReference type="Proteomes" id="UP001499984"/>
    </source>
</evidence>
<comment type="caution">
    <text evidence="1">The sequence shown here is derived from an EMBL/GenBank/DDBJ whole genome shotgun (WGS) entry which is preliminary data.</text>
</comment>
<reference evidence="2" key="1">
    <citation type="journal article" date="2019" name="Int. J. Syst. Evol. Microbiol.">
        <title>The Global Catalogue of Microorganisms (GCM) 10K type strain sequencing project: providing services to taxonomists for standard genome sequencing and annotation.</title>
        <authorList>
            <consortium name="The Broad Institute Genomics Platform"/>
            <consortium name="The Broad Institute Genome Sequencing Center for Infectious Disease"/>
            <person name="Wu L."/>
            <person name="Ma J."/>
        </authorList>
    </citation>
    <scope>NUCLEOTIDE SEQUENCE [LARGE SCALE GENOMIC DNA]</scope>
    <source>
        <strain evidence="2">JCM 16925</strain>
    </source>
</reference>
<gene>
    <name evidence="1" type="ORF">GCM10022233_36520</name>
</gene>
<dbReference type="Proteomes" id="UP001499984">
    <property type="component" value="Unassembled WGS sequence"/>
</dbReference>
<name>A0ABP7V6A1_9ACTN</name>
<protein>
    <submittedName>
        <fullName evidence="1">Uncharacterized protein</fullName>
    </submittedName>
</protein>
<dbReference type="EMBL" id="BAAAZY010000010">
    <property type="protein sequence ID" value="GAA4060067.1"/>
    <property type="molecule type" value="Genomic_DNA"/>
</dbReference>